<dbReference type="PANTHER" id="PTHR35446:SF2">
    <property type="entry name" value="CARBOXYMUCONOLACTONE DECARBOXYLASE-LIKE DOMAIN-CONTAINING PROTEIN"/>
    <property type="match status" value="1"/>
</dbReference>
<keyword evidence="2" id="KW-0575">Peroxidase</keyword>
<comment type="caution">
    <text evidence="2">The sequence shown here is derived from an EMBL/GenBank/DDBJ whole genome shotgun (WGS) entry which is preliminary data.</text>
</comment>
<dbReference type="GO" id="GO:0051920">
    <property type="term" value="F:peroxiredoxin activity"/>
    <property type="evidence" value="ECO:0007669"/>
    <property type="project" value="InterPro"/>
</dbReference>
<keyword evidence="3" id="KW-1185">Reference proteome</keyword>
<dbReference type="PANTHER" id="PTHR35446">
    <property type="entry name" value="SI:CH211-175M2.5"/>
    <property type="match status" value="1"/>
</dbReference>
<reference evidence="2 3" key="1">
    <citation type="journal article" date="2011" name="Syst. Appl. Microbiol.">
        <title>Defluviimonas denitrificans gen. nov., sp. nov., and Pararhodobacter aggregans gen. nov., sp. nov., non-phototrophic Rhodobacteraceae from the biofilter of a marine aquaculture.</title>
        <authorList>
            <person name="Foesel B.U."/>
            <person name="Drake H.L."/>
            <person name="Schramm A."/>
        </authorList>
    </citation>
    <scope>NUCLEOTIDE SEQUENCE [LARGE SCALE GENOMIC DNA]</scope>
    <source>
        <strain evidence="2 3">D1-19</strain>
    </source>
</reference>
<dbReference type="InterPro" id="IPR003779">
    <property type="entry name" value="CMD-like"/>
</dbReference>
<dbReference type="AlphaFoldDB" id="A0A2T7UJT4"/>
<evidence type="ECO:0000259" key="1">
    <source>
        <dbReference type="Pfam" id="PF02627"/>
    </source>
</evidence>
<evidence type="ECO:0000313" key="3">
    <source>
        <dbReference type="Proteomes" id="UP000244810"/>
    </source>
</evidence>
<feature type="domain" description="Carboxymuconolactone decarboxylase-like" evidence="1">
    <location>
        <begin position="44"/>
        <end position="124"/>
    </location>
</feature>
<dbReference type="Proteomes" id="UP000244810">
    <property type="component" value="Unassembled WGS sequence"/>
</dbReference>
<sequence length="131" mass="14173">MATVPLLTDEAADPAARAVFDDIRAKRQTDYVNNFWRALAHDPPLLAATWDRLQQVMAPGALDPLVKELIYVAVSVTNGCEYCTHSHTAAARAKGMTPAMHAELLAVIAMAAQTNALATALQVPTDERFQT</sequence>
<evidence type="ECO:0000313" key="2">
    <source>
        <dbReference type="EMBL" id="PVE44941.1"/>
    </source>
</evidence>
<dbReference type="SUPFAM" id="SSF69118">
    <property type="entry name" value="AhpD-like"/>
    <property type="match status" value="1"/>
</dbReference>
<proteinExistence type="predicted"/>
<dbReference type="Pfam" id="PF02627">
    <property type="entry name" value="CMD"/>
    <property type="match status" value="1"/>
</dbReference>
<dbReference type="EMBL" id="QDDR01000020">
    <property type="protein sequence ID" value="PVE44941.1"/>
    <property type="molecule type" value="Genomic_DNA"/>
</dbReference>
<dbReference type="Gene3D" id="1.20.1290.10">
    <property type="entry name" value="AhpD-like"/>
    <property type="match status" value="1"/>
</dbReference>
<name>A0A2T7UJT4_9RHOB</name>
<dbReference type="InterPro" id="IPR029032">
    <property type="entry name" value="AhpD-like"/>
</dbReference>
<accession>A0A2T7UJT4</accession>
<dbReference type="RefSeq" id="WP_107755119.1">
    <property type="nucleotide sequence ID" value="NZ_QBKF01000021.1"/>
</dbReference>
<protein>
    <submittedName>
        <fullName evidence="2">Alkylhydroperoxidase</fullName>
    </submittedName>
</protein>
<gene>
    <name evidence="2" type="ORF">DDE23_23975</name>
</gene>
<dbReference type="InterPro" id="IPR004675">
    <property type="entry name" value="AhpD_core"/>
</dbReference>
<keyword evidence="2" id="KW-0560">Oxidoreductase</keyword>
<dbReference type="OrthoDB" id="9801997at2"/>
<dbReference type="NCBIfam" id="TIGR00778">
    <property type="entry name" value="ahpD_dom"/>
    <property type="match status" value="1"/>
</dbReference>
<organism evidence="2 3">
    <name type="scientific">Pararhodobacter aggregans</name>
    <dbReference type="NCBI Taxonomy" id="404875"/>
    <lineage>
        <taxon>Bacteria</taxon>
        <taxon>Pseudomonadati</taxon>
        <taxon>Pseudomonadota</taxon>
        <taxon>Alphaproteobacteria</taxon>
        <taxon>Rhodobacterales</taxon>
        <taxon>Paracoccaceae</taxon>
        <taxon>Pararhodobacter</taxon>
    </lineage>
</organism>